<proteinExistence type="predicted"/>
<protein>
    <recommendedName>
        <fullName evidence="3">Tetratricopeptide repeat-containing protein</fullName>
    </recommendedName>
</protein>
<evidence type="ECO:0000313" key="2">
    <source>
        <dbReference type="Proteomes" id="UP000199698"/>
    </source>
</evidence>
<gene>
    <name evidence="1" type="ORF">GA0061080_102120</name>
</gene>
<dbReference type="EMBL" id="FMBA01000021">
    <property type="protein sequence ID" value="SCC06758.1"/>
    <property type="molecule type" value="Genomic_DNA"/>
</dbReference>
<accession>A0A1C4BJ43</accession>
<evidence type="ECO:0000313" key="1">
    <source>
        <dbReference type="EMBL" id="SCC06758.1"/>
    </source>
</evidence>
<dbReference type="PROSITE" id="PS51257">
    <property type="entry name" value="PROKAR_LIPOPROTEIN"/>
    <property type="match status" value="1"/>
</dbReference>
<dbReference type="Proteomes" id="UP000199698">
    <property type="component" value="Unassembled WGS sequence"/>
</dbReference>
<name>A0A1C4BJ43_9GAMM</name>
<sequence length="462" mass="53653">MRIAITMLFIFLLTACHVRTAEQAYKEGKYLESISLLTNSIEEKGEAKFDKDKAEKLRTMVSNIMAHYETNLANTPSNDYKNRIDIYQCLLKMKMMLRDRFYSQTVSFFNDKYDITKLEQIIAKQYYDYGNSITGKDSQSYQQKAELYQKGLELYNYKNIEALYKNANTKYMQLAAKEYYDQGKILEKQGDYKAASDAFNNASAVYKPLGKYKDSDKLSIDNDRKYSQQQAEIAYNQAQQLAKAATHRYQFREVAQYYASAASAYRQYGYFRDATSQAENYKKKGKIKVYYNSLELKSYVLDILSKDFIEFIIYEPSQADVTIRVKTNVEFSDLGQSVNNETKTEKVFDKYVEITDENGNKNQIKTYKDQPFNLQTVTHSNKLTLTTEIEAHGIYSYSKSFNIVKTSAKHDYIYSGNVPANLRNYSEGTLQSKDSLLQAAKEQQLTELKVYLEDMVRDLSYL</sequence>
<evidence type="ECO:0008006" key="3">
    <source>
        <dbReference type="Google" id="ProtNLM"/>
    </source>
</evidence>
<reference evidence="2" key="1">
    <citation type="submission" date="2016-08" db="EMBL/GenBank/DDBJ databases">
        <authorList>
            <person name="Varghese N."/>
            <person name="Submissions Spin"/>
        </authorList>
    </citation>
    <scope>NUCLEOTIDE SEQUENCE [LARGE SCALE GENOMIC DNA]</scope>
    <source>
        <strain evidence="2">R-53144</strain>
    </source>
</reference>
<organism evidence="1 2">
    <name type="scientific">Gilliamella intestini</name>
    <dbReference type="NCBI Taxonomy" id="1798183"/>
    <lineage>
        <taxon>Bacteria</taxon>
        <taxon>Pseudomonadati</taxon>
        <taxon>Pseudomonadota</taxon>
        <taxon>Gammaproteobacteria</taxon>
        <taxon>Orbales</taxon>
        <taxon>Orbaceae</taxon>
        <taxon>Gilliamella</taxon>
    </lineage>
</organism>
<dbReference type="AlphaFoldDB" id="A0A1C4BJ43"/>
<keyword evidence="2" id="KW-1185">Reference proteome</keyword>